<dbReference type="PANTHER" id="PTHR43246">
    <property type="entry name" value="PEPTIDYL-PROLYL CIS-TRANS ISOMERASE CYP38, CHLOROPLASTIC"/>
    <property type="match status" value="1"/>
</dbReference>
<organism evidence="5 6">
    <name type="scientific">Henriciella mobilis</name>
    <dbReference type="NCBI Taxonomy" id="2305467"/>
    <lineage>
        <taxon>Bacteria</taxon>
        <taxon>Pseudomonadati</taxon>
        <taxon>Pseudomonadota</taxon>
        <taxon>Alphaproteobacteria</taxon>
        <taxon>Hyphomonadales</taxon>
        <taxon>Hyphomonadaceae</taxon>
        <taxon>Henriciella</taxon>
    </lineage>
</organism>
<name>A0A399RQW7_9PROT</name>
<feature type="domain" description="PPIase cyclophilin-type" evidence="4">
    <location>
        <begin position="36"/>
        <end position="216"/>
    </location>
</feature>
<keyword evidence="6" id="KW-1185">Reference proteome</keyword>
<dbReference type="CDD" id="cd00317">
    <property type="entry name" value="cyclophilin"/>
    <property type="match status" value="1"/>
</dbReference>
<dbReference type="EMBL" id="QWFX01000005">
    <property type="protein sequence ID" value="RIJ33171.1"/>
    <property type="molecule type" value="Genomic_DNA"/>
</dbReference>
<dbReference type="SUPFAM" id="SSF50891">
    <property type="entry name" value="Cyclophilin-like"/>
    <property type="match status" value="1"/>
</dbReference>
<evidence type="ECO:0000256" key="1">
    <source>
        <dbReference type="ARBA" id="ARBA00013194"/>
    </source>
</evidence>
<reference evidence="5 6" key="1">
    <citation type="submission" date="2018-08" db="EMBL/GenBank/DDBJ databases">
        <title>Henriciella mobilis sp. nov., isolated from seawater.</title>
        <authorList>
            <person name="Cheng H."/>
            <person name="Wu Y.-H."/>
            <person name="Xu X.-W."/>
            <person name="Guo L.-L."/>
        </authorList>
    </citation>
    <scope>NUCLEOTIDE SEQUENCE [LARGE SCALE GENOMIC DNA]</scope>
    <source>
        <strain evidence="5 6">JN25</strain>
    </source>
</reference>
<keyword evidence="3 5" id="KW-0413">Isomerase</keyword>
<keyword evidence="2" id="KW-0697">Rotamase</keyword>
<dbReference type="InterPro" id="IPR002130">
    <property type="entry name" value="Cyclophilin-type_PPIase_dom"/>
</dbReference>
<sequence>MAACGAAPDGVTQDAASPEWVPIPAENLLLIDTEKGPVTVELNPAFAPEHAARMRALSASGTMDGQRFYRVIESFVAQGGLKDEAAIEDWATLENENDRPYGGERFVPLGNEDLFAPEVGHIDGFPVGRNADLEQEWLLHCPGAMAMARDTDPDSGSTEFYIVLDAQRYLDRNLTIFGRVIDGMEHVQALKRGERAIENGVIQPPEKGDLIERFRVASDLPEDERPAWEKMDTRSDAFEAFKTSLRVRDNEFFYRKPPEVLDICSFTAPVRPAGSD</sequence>
<dbReference type="OrthoDB" id="9807797at2"/>
<evidence type="ECO:0000313" key="6">
    <source>
        <dbReference type="Proteomes" id="UP000266385"/>
    </source>
</evidence>
<dbReference type="AlphaFoldDB" id="A0A399RQW7"/>
<evidence type="ECO:0000256" key="3">
    <source>
        <dbReference type="ARBA" id="ARBA00023235"/>
    </source>
</evidence>
<evidence type="ECO:0000313" key="5">
    <source>
        <dbReference type="EMBL" id="RIJ33171.1"/>
    </source>
</evidence>
<accession>A0A399RQW7</accession>
<dbReference type="Pfam" id="PF00160">
    <property type="entry name" value="Pro_isomerase"/>
    <property type="match status" value="1"/>
</dbReference>
<dbReference type="Proteomes" id="UP000266385">
    <property type="component" value="Unassembled WGS sequence"/>
</dbReference>
<comment type="caution">
    <text evidence="5">The sequence shown here is derived from an EMBL/GenBank/DDBJ whole genome shotgun (WGS) entry which is preliminary data.</text>
</comment>
<protein>
    <recommendedName>
        <fullName evidence="1">peptidylprolyl isomerase</fullName>
        <ecNumber evidence="1">5.2.1.8</ecNumber>
    </recommendedName>
</protein>
<evidence type="ECO:0000259" key="4">
    <source>
        <dbReference type="PROSITE" id="PS50072"/>
    </source>
</evidence>
<dbReference type="GO" id="GO:0003755">
    <property type="term" value="F:peptidyl-prolyl cis-trans isomerase activity"/>
    <property type="evidence" value="ECO:0007669"/>
    <property type="project" value="UniProtKB-KW"/>
</dbReference>
<dbReference type="PROSITE" id="PS50072">
    <property type="entry name" value="CSA_PPIASE_2"/>
    <property type="match status" value="1"/>
</dbReference>
<dbReference type="InterPro" id="IPR029000">
    <property type="entry name" value="Cyclophilin-like_dom_sf"/>
</dbReference>
<dbReference type="Gene3D" id="2.40.100.10">
    <property type="entry name" value="Cyclophilin-like"/>
    <property type="match status" value="1"/>
</dbReference>
<dbReference type="InterPro" id="IPR044665">
    <property type="entry name" value="E_coli_cyclophilin_A-like"/>
</dbReference>
<proteinExistence type="predicted"/>
<dbReference type="EC" id="5.2.1.8" evidence="1"/>
<gene>
    <name evidence="5" type="ORF">D1223_02065</name>
</gene>
<evidence type="ECO:0000256" key="2">
    <source>
        <dbReference type="ARBA" id="ARBA00023110"/>
    </source>
</evidence>